<feature type="region of interest" description="Disordered" evidence="1">
    <location>
        <begin position="178"/>
        <end position="230"/>
    </location>
</feature>
<keyword evidence="3" id="KW-1185">Reference proteome</keyword>
<reference evidence="2 3" key="1">
    <citation type="journal article" date="2024" name="Nat. Commun.">
        <title>Phylogenomics reveals the evolutionary origins of lichenization in chlorophyte algae.</title>
        <authorList>
            <person name="Puginier C."/>
            <person name="Libourel C."/>
            <person name="Otte J."/>
            <person name="Skaloud P."/>
            <person name="Haon M."/>
            <person name="Grisel S."/>
            <person name="Petersen M."/>
            <person name="Berrin J.G."/>
            <person name="Delaux P.M."/>
            <person name="Dal Grande F."/>
            <person name="Keller J."/>
        </authorList>
    </citation>
    <scope>NUCLEOTIDE SEQUENCE [LARGE SCALE GENOMIC DNA]</scope>
    <source>
        <strain evidence="2 3">SAG 2523</strain>
    </source>
</reference>
<protein>
    <submittedName>
        <fullName evidence="2">Uncharacterized protein</fullName>
    </submittedName>
</protein>
<dbReference type="Proteomes" id="UP001485043">
    <property type="component" value="Unassembled WGS sequence"/>
</dbReference>
<evidence type="ECO:0000256" key="1">
    <source>
        <dbReference type="SAM" id="MobiDB-lite"/>
    </source>
</evidence>
<name>A0AAW1SQT3_9CHLO</name>
<dbReference type="EMBL" id="JALJOV010001196">
    <property type="protein sequence ID" value="KAK9852341.1"/>
    <property type="molecule type" value="Genomic_DNA"/>
</dbReference>
<accession>A0AAW1SQT3</accession>
<feature type="compositionally biased region" description="Basic and acidic residues" evidence="1">
    <location>
        <begin position="203"/>
        <end position="227"/>
    </location>
</feature>
<comment type="caution">
    <text evidence="2">The sequence shown here is derived from an EMBL/GenBank/DDBJ whole genome shotgun (WGS) entry which is preliminary data.</text>
</comment>
<evidence type="ECO:0000313" key="2">
    <source>
        <dbReference type="EMBL" id="KAK9852341.1"/>
    </source>
</evidence>
<evidence type="ECO:0000313" key="3">
    <source>
        <dbReference type="Proteomes" id="UP001485043"/>
    </source>
</evidence>
<sequence length="254" mass="26834">MEEFDAAEKVSATADMELTAAVDNVLDSSKGTAGAPEPMGYVRPVGGLNEGTFFGTEPAETAKANIPAEAEQEPESKKDRALAGASENLVEPAATPQQDFTEGLPARPITPALKNTADILSSSEPSVPEARQPSRGPSKKEPEATEFVESTVLDAPIELPARLENEEMLEEVKPAISASPALKELEASETGKPESMQALRLSSRVDKYEAAEPELTKKSAEAEKADDPQAFARKISTKQAVAAAGLPTYTQVSP</sequence>
<proteinExistence type="predicted"/>
<organism evidence="2 3">
    <name type="scientific">Apatococcus fuscideae</name>
    <dbReference type="NCBI Taxonomy" id="2026836"/>
    <lineage>
        <taxon>Eukaryota</taxon>
        <taxon>Viridiplantae</taxon>
        <taxon>Chlorophyta</taxon>
        <taxon>core chlorophytes</taxon>
        <taxon>Trebouxiophyceae</taxon>
        <taxon>Chlorellales</taxon>
        <taxon>Chlorellaceae</taxon>
        <taxon>Apatococcus</taxon>
    </lineage>
</organism>
<feature type="region of interest" description="Disordered" evidence="1">
    <location>
        <begin position="28"/>
        <end position="153"/>
    </location>
</feature>
<feature type="compositionally biased region" description="Basic and acidic residues" evidence="1">
    <location>
        <begin position="183"/>
        <end position="192"/>
    </location>
</feature>
<dbReference type="AlphaFoldDB" id="A0AAW1SQT3"/>
<gene>
    <name evidence="2" type="ORF">WJX84_009619</name>
</gene>